<dbReference type="EMBL" id="JAPTSV010000010">
    <property type="protein sequence ID" value="KAJ1523150.1"/>
    <property type="molecule type" value="Genomic_DNA"/>
</dbReference>
<evidence type="ECO:0000256" key="5">
    <source>
        <dbReference type="ARBA" id="ARBA00023136"/>
    </source>
</evidence>
<keyword evidence="5 8" id="KW-0472">Membrane</keyword>
<dbReference type="AlphaFoldDB" id="A0AAV7XEW7"/>
<keyword evidence="9" id="KW-0732">Signal</keyword>
<keyword evidence="11" id="KW-1185">Reference proteome</keyword>
<evidence type="ECO:0000313" key="11">
    <source>
        <dbReference type="Proteomes" id="UP001075354"/>
    </source>
</evidence>
<proteinExistence type="predicted"/>
<feature type="transmembrane region" description="Helical" evidence="8">
    <location>
        <begin position="323"/>
        <end position="339"/>
    </location>
</feature>
<dbReference type="Gene3D" id="1.10.287.70">
    <property type="match status" value="1"/>
</dbReference>
<evidence type="ECO:0000256" key="3">
    <source>
        <dbReference type="ARBA" id="ARBA00022692"/>
    </source>
</evidence>
<feature type="signal peptide" evidence="9">
    <location>
        <begin position="1"/>
        <end position="16"/>
    </location>
</feature>
<dbReference type="PANTHER" id="PTHR42643">
    <property type="entry name" value="IONOTROPIC RECEPTOR 20A-RELATED"/>
    <property type="match status" value="1"/>
</dbReference>
<comment type="caution">
    <text evidence="10">The sequence shown here is derived from an EMBL/GenBank/DDBJ whole genome shotgun (WGS) entry which is preliminary data.</text>
</comment>
<dbReference type="GO" id="GO:0005886">
    <property type="term" value="C:plasma membrane"/>
    <property type="evidence" value="ECO:0007669"/>
    <property type="project" value="UniProtKB-SubCell"/>
</dbReference>
<keyword evidence="2" id="KW-1003">Cell membrane</keyword>
<comment type="subcellular location">
    <subcellularLocation>
        <location evidence="1">Cell membrane</location>
        <topology evidence="1">Multi-pass membrane protein</topology>
    </subcellularLocation>
</comment>
<evidence type="ECO:0000256" key="6">
    <source>
        <dbReference type="ARBA" id="ARBA00023170"/>
    </source>
</evidence>
<feature type="transmembrane region" description="Helical" evidence="8">
    <location>
        <begin position="271"/>
        <end position="293"/>
    </location>
</feature>
<evidence type="ECO:0000256" key="2">
    <source>
        <dbReference type="ARBA" id="ARBA00022475"/>
    </source>
</evidence>
<keyword evidence="3 8" id="KW-0812">Transmembrane</keyword>
<dbReference type="PANTHER" id="PTHR42643:SF24">
    <property type="entry name" value="IONOTROPIC RECEPTOR 60A"/>
    <property type="match status" value="1"/>
</dbReference>
<feature type="chain" id="PRO_5043709303" evidence="9">
    <location>
        <begin position="17"/>
        <end position="496"/>
    </location>
</feature>
<organism evidence="10 11">
    <name type="scientific">Megalurothrips usitatus</name>
    <name type="common">bean blossom thrips</name>
    <dbReference type="NCBI Taxonomy" id="439358"/>
    <lineage>
        <taxon>Eukaryota</taxon>
        <taxon>Metazoa</taxon>
        <taxon>Ecdysozoa</taxon>
        <taxon>Arthropoda</taxon>
        <taxon>Hexapoda</taxon>
        <taxon>Insecta</taxon>
        <taxon>Pterygota</taxon>
        <taxon>Neoptera</taxon>
        <taxon>Paraneoptera</taxon>
        <taxon>Thysanoptera</taxon>
        <taxon>Terebrantia</taxon>
        <taxon>Thripoidea</taxon>
        <taxon>Thripidae</taxon>
        <taxon>Megalurothrips</taxon>
    </lineage>
</organism>
<protein>
    <submittedName>
        <fullName evidence="10">Uncharacterized protein</fullName>
    </submittedName>
</protein>
<keyword evidence="7" id="KW-0325">Glycoprotein</keyword>
<evidence type="ECO:0000256" key="8">
    <source>
        <dbReference type="SAM" id="Phobius"/>
    </source>
</evidence>
<evidence type="ECO:0000256" key="7">
    <source>
        <dbReference type="ARBA" id="ARBA00023180"/>
    </source>
</evidence>
<dbReference type="InterPro" id="IPR052192">
    <property type="entry name" value="Insect_Ionotropic_Sensory_Rcpt"/>
</dbReference>
<dbReference type="Proteomes" id="UP001075354">
    <property type="component" value="Chromosome 10"/>
</dbReference>
<sequence length="496" mass="53393">MYRVFLGVAMPVLALAMVLLPPPRRPPQADCALALLQTHLRQDGGVTSHLQVTALDDWVDDDFLRSLTAAANGPVNVVSALRPAELFQSNSYDFVKTFVLVAAQAMIPIPSVQAWYPARTVIWLTVPHPLTSFPDRLLPRLEGPDGRSVWPGKTRVVLTSAVTGDTRIYAGRPWRGRRGGGPLVGGRGSVRGLPRRPVPSAVRLLAAARRRGRSLGGCRMDFGASPYPLVPLGRSGQPLIALFPWGSSYFLVVVPAGMGRGRSPLHRLTDAFSTSMWLATAAATAATAFLFWVGRRRVGSAVLHVLAPLLAQSPPGEAARPRSIMGIWLLATVVLAAAYQGQVLSVLTVPDPAAQINSLEELNASGLPVYTRYDTMLPANTLGEALGGKLHCSFDLDLASTVRSIAGHRNAAAIIDHQRMPALPPDTAAKLHQFRVPHARLMRSLMQTSKGSPLEMPIRKMLGRLRAGGVLMAAPRFEKRSNAAEDGARKKIISLV</sequence>
<accession>A0AAV7XEW7</accession>
<evidence type="ECO:0000256" key="1">
    <source>
        <dbReference type="ARBA" id="ARBA00004651"/>
    </source>
</evidence>
<name>A0AAV7XEW7_9NEOP</name>
<evidence type="ECO:0000313" key="10">
    <source>
        <dbReference type="EMBL" id="KAJ1523150.1"/>
    </source>
</evidence>
<reference evidence="10" key="1">
    <citation type="submission" date="2022-12" db="EMBL/GenBank/DDBJ databases">
        <title>Chromosome-level genome assembly of the bean flower thrips Megalurothrips usitatus.</title>
        <authorList>
            <person name="Ma L."/>
            <person name="Liu Q."/>
            <person name="Li H."/>
            <person name="Cai W."/>
        </authorList>
    </citation>
    <scope>NUCLEOTIDE SEQUENCE</scope>
    <source>
        <strain evidence="10">Cailab_2022a</strain>
    </source>
</reference>
<evidence type="ECO:0000256" key="9">
    <source>
        <dbReference type="SAM" id="SignalP"/>
    </source>
</evidence>
<keyword evidence="4 8" id="KW-1133">Transmembrane helix</keyword>
<evidence type="ECO:0000256" key="4">
    <source>
        <dbReference type="ARBA" id="ARBA00022989"/>
    </source>
</evidence>
<keyword evidence="6" id="KW-0675">Receptor</keyword>
<gene>
    <name evidence="10" type="ORF">ONE63_001043</name>
</gene>